<comment type="caution">
    <text evidence="1">The sequence shown here is derived from an EMBL/GenBank/DDBJ whole genome shotgun (WGS) entry which is preliminary data.</text>
</comment>
<protein>
    <submittedName>
        <fullName evidence="1">Uncharacterized protein</fullName>
    </submittedName>
</protein>
<organism evidence="1 2">
    <name type="scientific">Bifidobacterium longum subsp. suis</name>
    <dbReference type="NCBI Taxonomy" id="1695"/>
    <lineage>
        <taxon>Bacteria</taxon>
        <taxon>Bacillati</taxon>
        <taxon>Actinomycetota</taxon>
        <taxon>Actinomycetes</taxon>
        <taxon>Bifidobacteriales</taxon>
        <taxon>Bifidobacteriaceae</taxon>
        <taxon>Bifidobacterium</taxon>
    </lineage>
</organism>
<proteinExistence type="predicted"/>
<reference evidence="1 2" key="1">
    <citation type="submission" date="2014-03" db="EMBL/GenBank/DDBJ databases">
        <title>Genomics of Bifidobacteria.</title>
        <authorList>
            <person name="Ventura M."/>
            <person name="Milani C."/>
            <person name="Lugli G.A."/>
        </authorList>
    </citation>
    <scope>NUCLEOTIDE SEQUENCE [LARGE SCALE GENOMIC DNA]</scope>
    <source>
        <strain evidence="1 2">LMG 21814</strain>
    </source>
</reference>
<accession>A0A087BPH5</accession>
<evidence type="ECO:0000313" key="2">
    <source>
        <dbReference type="Proteomes" id="UP000029024"/>
    </source>
</evidence>
<name>A0A087BPH5_BIFLN</name>
<dbReference type="RefSeq" id="WP_080771064.1">
    <property type="nucleotide sequence ID" value="NZ_JGZA01000004.1"/>
</dbReference>
<gene>
    <name evidence="1" type="ORF">BLSS_0761</name>
</gene>
<dbReference type="AlphaFoldDB" id="A0A087BPH5"/>
<evidence type="ECO:0000313" key="1">
    <source>
        <dbReference type="EMBL" id="KFI72925.1"/>
    </source>
</evidence>
<dbReference type="EMBL" id="JGZA01000004">
    <property type="protein sequence ID" value="KFI72925.1"/>
    <property type="molecule type" value="Genomic_DNA"/>
</dbReference>
<dbReference type="Proteomes" id="UP000029024">
    <property type="component" value="Unassembled WGS sequence"/>
</dbReference>
<sequence>MITVGVFVCSIQFHVYLPHSGWALGATIRPHKAGSWVSSSRISSSRTSASSLIWGSMNAEQRHAFLDDTFNPAPTHLLGDVAPGKVRVWGHDE</sequence>